<keyword evidence="3" id="KW-0677">Repeat</keyword>
<evidence type="ECO:0000313" key="8">
    <source>
        <dbReference type="EMBL" id="QFY41573.1"/>
    </source>
</evidence>
<dbReference type="GO" id="GO:0016491">
    <property type="term" value="F:oxidoreductase activity"/>
    <property type="evidence" value="ECO:0007669"/>
    <property type="project" value="UniProtKB-ARBA"/>
</dbReference>
<dbReference type="InterPro" id="IPR004017">
    <property type="entry name" value="Cys_rich_dom"/>
</dbReference>
<dbReference type="KEGG" id="mmob:F6R98_02155"/>
<dbReference type="InterPro" id="IPR017896">
    <property type="entry name" value="4Fe4S_Fe-S-bd"/>
</dbReference>
<organism evidence="8 9">
    <name type="scientific">Candidatus Methylospira mobilis</name>
    <dbReference type="NCBI Taxonomy" id="1808979"/>
    <lineage>
        <taxon>Bacteria</taxon>
        <taxon>Pseudomonadati</taxon>
        <taxon>Pseudomonadota</taxon>
        <taxon>Gammaproteobacteria</taxon>
        <taxon>Methylococcales</taxon>
        <taxon>Methylococcaceae</taxon>
        <taxon>Candidatus Methylospira</taxon>
    </lineage>
</organism>
<dbReference type="RefSeq" id="WP_153247556.1">
    <property type="nucleotide sequence ID" value="NZ_CP044205.1"/>
</dbReference>
<dbReference type="GO" id="GO:0051539">
    <property type="term" value="F:4 iron, 4 sulfur cluster binding"/>
    <property type="evidence" value="ECO:0007669"/>
    <property type="project" value="UniProtKB-KW"/>
</dbReference>
<dbReference type="FunCoup" id="A0A5Q0BCB6">
    <property type="interactions" value="74"/>
</dbReference>
<evidence type="ECO:0000256" key="2">
    <source>
        <dbReference type="ARBA" id="ARBA00022723"/>
    </source>
</evidence>
<dbReference type="InParanoid" id="A0A5Q0BCB6"/>
<dbReference type="GO" id="GO:0046872">
    <property type="term" value="F:metal ion binding"/>
    <property type="evidence" value="ECO:0007669"/>
    <property type="project" value="UniProtKB-KW"/>
</dbReference>
<dbReference type="AlphaFoldDB" id="A0A5Q0BCB6"/>
<evidence type="ECO:0000313" key="9">
    <source>
        <dbReference type="Proteomes" id="UP000325755"/>
    </source>
</evidence>
<keyword evidence="1" id="KW-0004">4Fe-4S</keyword>
<feature type="domain" description="4Fe-4S ferredoxin-type" evidence="7">
    <location>
        <begin position="34"/>
        <end position="111"/>
    </location>
</feature>
<dbReference type="Proteomes" id="UP000325755">
    <property type="component" value="Chromosome"/>
</dbReference>
<dbReference type="OrthoDB" id="9811557at2"/>
<dbReference type="EMBL" id="CP044205">
    <property type="protein sequence ID" value="QFY41573.1"/>
    <property type="molecule type" value="Genomic_DNA"/>
</dbReference>
<evidence type="ECO:0000256" key="1">
    <source>
        <dbReference type="ARBA" id="ARBA00022485"/>
    </source>
</evidence>
<dbReference type="Pfam" id="PF02754">
    <property type="entry name" value="CCG"/>
    <property type="match status" value="1"/>
</dbReference>
<keyword evidence="2" id="KW-0479">Metal-binding</keyword>
<dbReference type="PROSITE" id="PS00198">
    <property type="entry name" value="4FE4S_FER_1"/>
    <property type="match status" value="1"/>
</dbReference>
<protein>
    <submittedName>
        <fullName evidence="8">(Fe-S)-binding protein</fullName>
    </submittedName>
</protein>
<keyword evidence="4" id="KW-0408">Iron</keyword>
<gene>
    <name evidence="8" type="ORF">F6R98_02155</name>
</gene>
<evidence type="ECO:0000256" key="4">
    <source>
        <dbReference type="ARBA" id="ARBA00023004"/>
    </source>
</evidence>
<evidence type="ECO:0000256" key="5">
    <source>
        <dbReference type="ARBA" id="ARBA00023014"/>
    </source>
</evidence>
<reference evidence="8 9" key="1">
    <citation type="submission" date="2019-09" db="EMBL/GenBank/DDBJ databases">
        <title>Ecophysiology of the spiral-shaped methanotroph Methylospira mobilis as revealed by the complete genome sequence.</title>
        <authorList>
            <person name="Oshkin I.Y."/>
            <person name="Dedysh S.N."/>
            <person name="Miroshnikov K."/>
            <person name="Danilova O.V."/>
            <person name="Hakobyan A."/>
            <person name="Liesack W."/>
        </authorList>
    </citation>
    <scope>NUCLEOTIDE SEQUENCE [LARGE SCALE GENOMIC DNA]</scope>
    <source>
        <strain evidence="8 9">Shm1</strain>
    </source>
</reference>
<accession>A0A5Q0BCB6</accession>
<dbReference type="Pfam" id="PF13183">
    <property type="entry name" value="Fer4_8"/>
    <property type="match status" value="1"/>
</dbReference>
<dbReference type="PANTHER" id="PTHR32479:SF19">
    <property type="entry name" value="ANAEROBIC GLYCEROL-3-PHOSPHATE DEHYDROGENASE SUBUNIT C"/>
    <property type="match status" value="1"/>
</dbReference>
<evidence type="ECO:0000259" key="6">
    <source>
        <dbReference type="Pfam" id="PF02754"/>
    </source>
</evidence>
<keyword evidence="5" id="KW-0411">Iron-sulfur</keyword>
<proteinExistence type="predicted"/>
<name>A0A5Q0BCB6_9GAMM</name>
<evidence type="ECO:0000256" key="3">
    <source>
        <dbReference type="ARBA" id="ARBA00022737"/>
    </source>
</evidence>
<feature type="domain" description="Cysteine-rich" evidence="6">
    <location>
        <begin position="351"/>
        <end position="432"/>
    </location>
</feature>
<dbReference type="InterPro" id="IPR017900">
    <property type="entry name" value="4Fe4S_Fe_S_CS"/>
</dbReference>
<evidence type="ECO:0000259" key="7">
    <source>
        <dbReference type="Pfam" id="PF13183"/>
    </source>
</evidence>
<dbReference type="PANTHER" id="PTHR32479">
    <property type="entry name" value="GLYCOLATE OXIDASE IRON-SULFUR SUBUNIT"/>
    <property type="match status" value="1"/>
</dbReference>
<sequence>MKTLLDWSSYQDAGMGDAYADIPKTGGNFAKAVAVCINSRACESNNPKMVMCPSFRVSGMPEHSTGGRVRLLKAALNGELGAAAFDDPALAEAMTLCVGCKGCKRECENEVDMAMIKLEYMAQRQTVAGVSLRSRLFAGLPHILHRYPWVKAWISLRNRLVWSAKWGERWLGISAERRLPEPARLPFSAAETEQTAGIGAQEREVVLFVDTFTRYFDPDIAVAAQTVLEAAGYSVIFAQPAKNASEPERPLCCGRTWLAQGMVDAARAEAERVLAALLPHARAGRTIVGLEPSCLLSLRDEYRFLGLGDDALEVARSALLFEEFIGRESTAKTFNATFKPLGDACNFTLVHGHCHQKAVGAMKSMRKVLKLIPGFRFELIESSCCGMAGSFGLEAEHAETAQAMAEQSLLPALRAAPEALVVANGFSCRHQIRLGVRREGLHVAQLLRDALIS</sequence>
<keyword evidence="9" id="KW-1185">Reference proteome</keyword>